<feature type="non-terminal residue" evidence="1">
    <location>
        <position position="119"/>
    </location>
</feature>
<protein>
    <submittedName>
        <fullName evidence="1">Uncharacterized protein</fullName>
    </submittedName>
</protein>
<gene>
    <name evidence="1" type="ORF">EZS28_055929</name>
</gene>
<dbReference type="AlphaFoldDB" id="A0A5J4PU32"/>
<sequence>MFKLKLGQLEWKEFQDYKKSDSSSSIHHIQTEKDYLDHGIRCTEMPISISVLPGTYTKKEGEFTYISIDGIYKAFPLDTVINQGIYKCYFRVNRRGSVWFGVMQSEHEIPFGAWPNDPP</sequence>
<reference evidence="1 2" key="1">
    <citation type="submission" date="2019-03" db="EMBL/GenBank/DDBJ databases">
        <title>Single cell metagenomics reveals metabolic interactions within the superorganism composed of flagellate Streblomastix strix and complex community of Bacteroidetes bacteria on its surface.</title>
        <authorList>
            <person name="Treitli S.C."/>
            <person name="Kolisko M."/>
            <person name="Husnik F."/>
            <person name="Keeling P."/>
            <person name="Hampl V."/>
        </authorList>
    </citation>
    <scope>NUCLEOTIDE SEQUENCE [LARGE SCALE GENOMIC DNA]</scope>
    <source>
        <strain evidence="1">ST1C</strain>
    </source>
</reference>
<dbReference type="Proteomes" id="UP000324800">
    <property type="component" value="Unassembled WGS sequence"/>
</dbReference>
<name>A0A5J4PU32_9EUKA</name>
<dbReference type="EMBL" id="SNRW01048797">
    <property type="protein sequence ID" value="KAA6312410.1"/>
    <property type="molecule type" value="Genomic_DNA"/>
</dbReference>
<accession>A0A5J4PU32</accession>
<organism evidence="1 2">
    <name type="scientific">Streblomastix strix</name>
    <dbReference type="NCBI Taxonomy" id="222440"/>
    <lineage>
        <taxon>Eukaryota</taxon>
        <taxon>Metamonada</taxon>
        <taxon>Preaxostyla</taxon>
        <taxon>Oxymonadida</taxon>
        <taxon>Streblomastigidae</taxon>
        <taxon>Streblomastix</taxon>
    </lineage>
</organism>
<evidence type="ECO:0000313" key="2">
    <source>
        <dbReference type="Proteomes" id="UP000324800"/>
    </source>
</evidence>
<comment type="caution">
    <text evidence="1">The sequence shown here is derived from an EMBL/GenBank/DDBJ whole genome shotgun (WGS) entry which is preliminary data.</text>
</comment>
<evidence type="ECO:0000313" key="1">
    <source>
        <dbReference type="EMBL" id="KAA6312410.1"/>
    </source>
</evidence>
<proteinExistence type="predicted"/>